<feature type="domain" description="Xylose isomerase-like TIM barrel" evidence="1">
    <location>
        <begin position="29"/>
        <end position="321"/>
    </location>
</feature>
<dbReference type="InterPro" id="IPR013022">
    <property type="entry name" value="Xyl_isomerase-like_TIM-brl"/>
</dbReference>
<dbReference type="Pfam" id="PF01261">
    <property type="entry name" value="AP_endonuc_2"/>
    <property type="match status" value="1"/>
</dbReference>
<dbReference type="STRING" id="1229276.DI53_0632"/>
<dbReference type="SUPFAM" id="SSF51658">
    <property type="entry name" value="Xylose isomerase-like"/>
    <property type="match status" value="1"/>
</dbReference>
<dbReference type="AlphaFoldDB" id="A0A0B8T557"/>
<protein>
    <submittedName>
        <fullName evidence="2">Xylose isomerase domain-containing protein TIM barrel</fullName>
    </submittedName>
</protein>
<dbReference type="Gene3D" id="3.20.20.150">
    <property type="entry name" value="Divalent-metal-dependent TIM barrel enzymes"/>
    <property type="match status" value="1"/>
</dbReference>
<proteinExistence type="predicted"/>
<comment type="caution">
    <text evidence="2">The sequence shown here is derived from an EMBL/GenBank/DDBJ whole genome shotgun (WGS) entry which is preliminary data.</text>
</comment>
<dbReference type="eggNOG" id="COG1082">
    <property type="taxonomic scope" value="Bacteria"/>
</dbReference>
<dbReference type="EMBL" id="JJMU01000010">
    <property type="protein sequence ID" value="KGE15528.1"/>
    <property type="molecule type" value="Genomic_DNA"/>
</dbReference>
<dbReference type="InterPro" id="IPR036237">
    <property type="entry name" value="Xyl_isomerase-like_sf"/>
</dbReference>
<accession>A0A0B8T557</accession>
<name>A0A0B8T557_9SPHI</name>
<reference evidence="2 3" key="2">
    <citation type="journal article" date="2015" name="PLoS ONE">
        <title>Whole-Genome Optical Mapping and Finished Genome Sequence of Sphingobacterium deserti sp. nov., a New Species Isolated from the Western Desert of China.</title>
        <authorList>
            <person name="Teng C."/>
            <person name="Zhou Z."/>
            <person name="Molnar I."/>
            <person name="Li X."/>
            <person name="Tang R."/>
            <person name="Chen M."/>
            <person name="Wang L."/>
            <person name="Su S."/>
            <person name="Zhang W."/>
            <person name="Lin M."/>
        </authorList>
    </citation>
    <scope>NUCLEOTIDE SEQUENCE [LARGE SCALE GENOMIC DNA]</scope>
    <source>
        <strain evidence="3">ACCC05744</strain>
    </source>
</reference>
<dbReference type="PANTHER" id="PTHR12110">
    <property type="entry name" value="HYDROXYPYRUVATE ISOMERASE"/>
    <property type="match status" value="1"/>
</dbReference>
<reference evidence="3" key="1">
    <citation type="submission" date="2014-04" db="EMBL/GenBank/DDBJ databases">
        <title>Whole-Genome optical mapping and complete genome sequence of Sphingobacterium deserti sp. nov., a new spaces isolated from desert in the west of China.</title>
        <authorList>
            <person name="Teng C."/>
            <person name="Zhou Z."/>
            <person name="Li X."/>
            <person name="Chen M."/>
            <person name="Lin M."/>
            <person name="Wang L."/>
            <person name="Su S."/>
            <person name="Zhang C."/>
            <person name="Zhang W."/>
        </authorList>
    </citation>
    <scope>NUCLEOTIDE SEQUENCE [LARGE SCALE GENOMIC DNA]</scope>
    <source>
        <strain evidence="3">ACCC05744</strain>
    </source>
</reference>
<dbReference type="RefSeq" id="WP_037495225.1">
    <property type="nucleotide sequence ID" value="NZ_JJMU01000010.1"/>
</dbReference>
<dbReference type="Proteomes" id="UP000031802">
    <property type="component" value="Unassembled WGS sequence"/>
</dbReference>
<evidence type="ECO:0000259" key="1">
    <source>
        <dbReference type="Pfam" id="PF01261"/>
    </source>
</evidence>
<evidence type="ECO:0000313" key="2">
    <source>
        <dbReference type="EMBL" id="KGE15528.1"/>
    </source>
</evidence>
<dbReference type="InterPro" id="IPR050312">
    <property type="entry name" value="IolE/XylAMocC-like"/>
</dbReference>
<dbReference type="GO" id="GO:0016853">
    <property type="term" value="F:isomerase activity"/>
    <property type="evidence" value="ECO:0007669"/>
    <property type="project" value="UniProtKB-KW"/>
</dbReference>
<dbReference type="PANTHER" id="PTHR12110:SF21">
    <property type="entry name" value="XYLOSE ISOMERASE-LIKE TIM BARREL DOMAIN-CONTAINING PROTEIN"/>
    <property type="match status" value="1"/>
</dbReference>
<keyword evidence="3" id="KW-1185">Reference proteome</keyword>
<keyword evidence="2" id="KW-0413">Isomerase</keyword>
<evidence type="ECO:0000313" key="3">
    <source>
        <dbReference type="Proteomes" id="UP000031802"/>
    </source>
</evidence>
<gene>
    <name evidence="2" type="ORF">DI53_0632</name>
</gene>
<dbReference type="OrthoDB" id="9779184at2"/>
<organism evidence="2 3">
    <name type="scientific">Sphingobacterium deserti</name>
    <dbReference type="NCBI Taxonomy" id="1229276"/>
    <lineage>
        <taxon>Bacteria</taxon>
        <taxon>Pseudomonadati</taxon>
        <taxon>Bacteroidota</taxon>
        <taxon>Sphingobacteriia</taxon>
        <taxon>Sphingobacteriales</taxon>
        <taxon>Sphingobacteriaceae</taxon>
        <taxon>Sphingobacterium</taxon>
    </lineage>
</organism>
<sequence>MAEKLNNPIWVMSSAYDKLSLSELIETSKNVGAQGIDLCVFRKDGTREDHTATHLAYENFTPSDAHQLIDQFNQADLKLSLGAFENMIGGDEAERVKNQNHLLRLIRIAHLLGGDKNDVKVGTFVGYNHALGNEIDGFQKNLDEYKRVFGPIVKYAEELGVTIVYENCPMEGWRSSRYTSTYNNLPAVLAARKLMYAMIPSKAHGEIYDPSHDIWQQTNPIDVIEQMDISRLKRIHVKTTRNLKTKARIDWGGMYAMQHVDSELAAKAGVSIPGHDWDRHHYEAMLPGFGGSDHMDWNDFIALLHERGFRGPFEIENEAKNSKDTGNLLATNQGFENCIRFLSPLLWNLDSEKGYAYKQERALITPNTENIPEVTIDELL</sequence>
<dbReference type="PATRIC" id="fig|1229276.3.peg.653"/>